<keyword evidence="5" id="KW-1185">Reference proteome</keyword>
<dbReference type="Proteomes" id="UP001344447">
    <property type="component" value="Unassembled WGS sequence"/>
</dbReference>
<reference evidence="4 5" key="1">
    <citation type="submission" date="2023-11" db="EMBL/GenBank/DDBJ databases">
        <title>Dfirmibasis_genome.</title>
        <authorList>
            <person name="Edelbroek B."/>
            <person name="Kjellin J."/>
            <person name="Jerlstrom-Hultqvist J."/>
            <person name="Soderbom F."/>
        </authorList>
    </citation>
    <scope>NUCLEOTIDE SEQUENCE [LARGE SCALE GENOMIC DNA]</scope>
    <source>
        <strain evidence="4 5">TNS-C-14</strain>
    </source>
</reference>
<accession>A0AAN7U8D4</accession>
<keyword evidence="2" id="KW-0479">Metal-binding</keyword>
<dbReference type="Pfam" id="PF13359">
    <property type="entry name" value="DDE_Tnp_4"/>
    <property type="match status" value="1"/>
</dbReference>
<dbReference type="InterPro" id="IPR027806">
    <property type="entry name" value="HARBI1_dom"/>
</dbReference>
<comment type="caution">
    <text evidence="4">The sequence shown here is derived from an EMBL/GenBank/DDBJ whole genome shotgun (WGS) entry which is preliminary data.</text>
</comment>
<protein>
    <recommendedName>
        <fullName evidence="3">DDE Tnp4 domain-containing protein</fullName>
    </recommendedName>
</protein>
<evidence type="ECO:0000259" key="3">
    <source>
        <dbReference type="Pfam" id="PF13359"/>
    </source>
</evidence>
<dbReference type="EMBL" id="JAVFKY010000001">
    <property type="protein sequence ID" value="KAK5583225.1"/>
    <property type="molecule type" value="Genomic_DNA"/>
</dbReference>
<evidence type="ECO:0000256" key="2">
    <source>
        <dbReference type="ARBA" id="ARBA00022723"/>
    </source>
</evidence>
<dbReference type="GO" id="GO:0046872">
    <property type="term" value="F:metal ion binding"/>
    <property type="evidence" value="ECO:0007669"/>
    <property type="project" value="UniProtKB-KW"/>
</dbReference>
<sequence length="272" mass="31806">MKNPRPTKKQKIQPNLILYSVGFDPDIINKILYLIENNQEVKNKGIKDKHIIWTLLYWKQYLPITEICVTLGISPKTFLNYYSETIHTLWVVCKAIMEERYEQLVESVGFLKHPVSKVIYRAIAADSTSINIETPTDLQVQKKFYSDKNKSHVMKYHSEVSATSYRLLLLHPEGFPGSVHDLKIADKIYMVKDQSGEPQYYSNGQMIRRHDNFPILVISTTYRGNLEHLNKIILILSVLTDLQETYNDGFDYQFDKQKLKEINEKRSLFVVK</sequence>
<dbReference type="AlphaFoldDB" id="A0AAN7U8D4"/>
<evidence type="ECO:0000313" key="4">
    <source>
        <dbReference type="EMBL" id="KAK5583225.1"/>
    </source>
</evidence>
<evidence type="ECO:0000313" key="5">
    <source>
        <dbReference type="Proteomes" id="UP001344447"/>
    </source>
</evidence>
<comment type="cofactor">
    <cofactor evidence="1">
        <name>a divalent metal cation</name>
        <dbReference type="ChEBI" id="CHEBI:60240"/>
    </cofactor>
</comment>
<gene>
    <name evidence="4" type="ORF">RB653_004816</name>
</gene>
<name>A0AAN7U8D4_9MYCE</name>
<organism evidence="4 5">
    <name type="scientific">Dictyostelium firmibasis</name>
    <dbReference type="NCBI Taxonomy" id="79012"/>
    <lineage>
        <taxon>Eukaryota</taxon>
        <taxon>Amoebozoa</taxon>
        <taxon>Evosea</taxon>
        <taxon>Eumycetozoa</taxon>
        <taxon>Dictyostelia</taxon>
        <taxon>Dictyosteliales</taxon>
        <taxon>Dictyosteliaceae</taxon>
        <taxon>Dictyostelium</taxon>
    </lineage>
</organism>
<feature type="domain" description="DDE Tnp4" evidence="3">
    <location>
        <begin position="126"/>
        <end position="194"/>
    </location>
</feature>
<proteinExistence type="predicted"/>
<evidence type="ECO:0000256" key="1">
    <source>
        <dbReference type="ARBA" id="ARBA00001968"/>
    </source>
</evidence>